<evidence type="ECO:0000313" key="2">
    <source>
        <dbReference type="EMBL" id="UTG69598.1"/>
    </source>
</evidence>
<proteinExistence type="predicted"/>
<evidence type="ECO:0000313" key="3">
    <source>
        <dbReference type="Proteomes" id="UP001057296"/>
    </source>
</evidence>
<accession>A0A9X9HUA8</accession>
<dbReference type="Gene3D" id="3.40.50.300">
    <property type="entry name" value="P-loop containing nucleotide triphosphate hydrolases"/>
    <property type="match status" value="1"/>
</dbReference>
<name>A0A9X9HUA8_NEISU</name>
<dbReference type="Proteomes" id="UP001057296">
    <property type="component" value="Chromosome"/>
</dbReference>
<evidence type="ECO:0000259" key="1">
    <source>
        <dbReference type="Pfam" id="PF01656"/>
    </source>
</evidence>
<dbReference type="InterPro" id="IPR027417">
    <property type="entry name" value="P-loop_NTPase"/>
</dbReference>
<gene>
    <name evidence="2" type="ORF">KCG54_10600</name>
</gene>
<dbReference type="InterPro" id="IPR002586">
    <property type="entry name" value="CobQ/CobB/MinD/ParA_Nub-bd_dom"/>
</dbReference>
<dbReference type="RefSeq" id="WP_254324142.1">
    <property type="nucleotide sequence ID" value="NZ_CP073115.1"/>
</dbReference>
<dbReference type="EMBL" id="CP073115">
    <property type="protein sequence ID" value="UTG69598.1"/>
    <property type="molecule type" value="Genomic_DNA"/>
</dbReference>
<feature type="domain" description="CobQ/CobB/MinD/ParA nucleotide binding" evidence="1">
    <location>
        <begin position="6"/>
        <end position="152"/>
    </location>
</feature>
<protein>
    <submittedName>
        <fullName evidence="2">Conjugal transfer protein TraL</fullName>
    </submittedName>
</protein>
<sequence length="252" mass="28103">MKEVHFIAQGKGGVGKSTIASFLGDYLKAKASGEQLHCFDTDPVNPSFSRFSALNPEVIDILNDSNNIDSRYFDGLIEKLVNEEGIAVIDNGAATFVPLMSYMAENEVPSFLAENGIRMIIHVPLVGGQTLDDCITGLVQTLNALQAEVVIWLNDFQGVVTKDKPFEEFGVYKQYKDRIIGVVHISHRNPDTFGADIKEMTTKNLTLTEAQTSGEFGLMPRQRLRTVQRELYEQLDQIEFLATQRQPEKSEA</sequence>
<dbReference type="Pfam" id="PF01656">
    <property type="entry name" value="CbiA"/>
    <property type="match status" value="1"/>
</dbReference>
<organism evidence="2 3">
    <name type="scientific">Neisseria subflava</name>
    <dbReference type="NCBI Taxonomy" id="28449"/>
    <lineage>
        <taxon>Bacteria</taxon>
        <taxon>Pseudomonadati</taxon>
        <taxon>Pseudomonadota</taxon>
        <taxon>Betaproteobacteria</taxon>
        <taxon>Neisseriales</taxon>
        <taxon>Neisseriaceae</taxon>
        <taxon>Neisseria</taxon>
    </lineage>
</organism>
<dbReference type="SUPFAM" id="SSF52540">
    <property type="entry name" value="P-loop containing nucleoside triphosphate hydrolases"/>
    <property type="match status" value="1"/>
</dbReference>
<reference evidence="2" key="1">
    <citation type="submission" date="2021-04" db="EMBL/GenBank/DDBJ databases">
        <title>Characterizing Neisseria spp. as novel respiratory pathobionts in bronchiectasis.</title>
        <authorList>
            <person name="Li L."/>
            <person name="Mac Aogain M."/>
            <person name="Xu T."/>
            <person name="Jaggi T.K."/>
            <person name="Chan L.Y."/>
            <person name="Keir H.R."/>
            <person name="Dicker A.J."/>
            <person name="Qu J."/>
            <person name="Liu Y."/>
            <person name="Chen H.S."/>
            <person name="Koh M.S."/>
            <person name="Ong T.H."/>
            <person name="Lim A.Y.H."/>
            <person name="Abisheganaden J."/>
            <person name="Low T.B."/>
            <person name="Oliver B.G."/>
            <person name="Tan N.S."/>
            <person name="Fang M."/>
            <person name="Chalmers J.D."/>
            <person name="Chotirmall S.H."/>
        </authorList>
    </citation>
    <scope>NUCLEOTIDE SEQUENCE</scope>
    <source>
        <strain evidence="2">TT0077</strain>
    </source>
</reference>
<dbReference type="AlphaFoldDB" id="A0A9X9HUA8"/>